<organism evidence="2">
    <name type="scientific">Nymphaea colorata</name>
    <name type="common">pocket water lily</name>
    <dbReference type="NCBI Taxonomy" id="210225"/>
    <lineage>
        <taxon>Eukaryota</taxon>
        <taxon>Viridiplantae</taxon>
        <taxon>Streptophyta</taxon>
        <taxon>Embryophyta</taxon>
        <taxon>Tracheophyta</taxon>
        <taxon>Spermatophyta</taxon>
        <taxon>Magnoliopsida</taxon>
        <taxon>Nymphaeales</taxon>
        <taxon>Nymphaeaceae</taxon>
        <taxon>Nymphaea</taxon>
    </lineage>
</organism>
<name>A0A5K1GBA4_9MAGN</name>
<evidence type="ECO:0000313" key="2">
    <source>
        <dbReference type="EMBL" id="VVW72893.1"/>
    </source>
</evidence>
<dbReference type="AlphaFoldDB" id="A0A5K1GBA4"/>
<feature type="region of interest" description="Disordered" evidence="1">
    <location>
        <begin position="1"/>
        <end position="33"/>
    </location>
</feature>
<dbReference type="Gramene" id="NC9G0092510.1">
    <property type="protein sequence ID" value="NC9G0092510.1:cds"/>
    <property type="gene ID" value="NC9G0092510"/>
</dbReference>
<gene>
    <name evidence="2" type="ORF">NYM_LOCUS26567</name>
</gene>
<dbReference type="InterPro" id="IPR029048">
    <property type="entry name" value="HSP70_C_sf"/>
</dbReference>
<dbReference type="Gene3D" id="1.20.1270.10">
    <property type="match status" value="1"/>
</dbReference>
<reference evidence="2" key="1">
    <citation type="submission" date="2019-09" db="EMBL/GenBank/DDBJ databases">
        <authorList>
            <person name="Zhang L."/>
        </authorList>
    </citation>
    <scope>NUCLEOTIDE SEQUENCE</scope>
</reference>
<dbReference type="SUPFAM" id="SSF100934">
    <property type="entry name" value="Heat shock protein 70kD (HSP70), C-terminal subdomain"/>
    <property type="match status" value="1"/>
</dbReference>
<proteinExistence type="predicted"/>
<protein>
    <submittedName>
        <fullName evidence="2">Uncharacterized protein</fullName>
    </submittedName>
</protein>
<sequence>MRQGDNHGAEIESHDTEKKETNLKEALDSLDDNHGVEKDLEDKLQEVESVCNPIIGQVYEKSERKYLPKASIQQYM</sequence>
<evidence type="ECO:0000256" key="1">
    <source>
        <dbReference type="SAM" id="MobiDB-lite"/>
    </source>
</evidence>
<dbReference type="EMBL" id="LR721787">
    <property type="protein sequence ID" value="VVW72893.1"/>
    <property type="molecule type" value="Genomic_DNA"/>
</dbReference>
<accession>A0A5K1GBA4</accession>